<keyword evidence="2" id="KW-1133">Transmembrane helix</keyword>
<evidence type="ECO:0000256" key="1">
    <source>
        <dbReference type="SAM" id="MobiDB-lite"/>
    </source>
</evidence>
<name>A0A542SMC7_9MICO</name>
<evidence type="ECO:0000256" key="2">
    <source>
        <dbReference type="SAM" id="Phobius"/>
    </source>
</evidence>
<keyword evidence="2" id="KW-0812">Transmembrane</keyword>
<sequence length="149" mass="16114">MVNDPSRPESRDRGPMQGEVVVPVESTPRSGRREARGGAAHTPRDPLVITSAPEPLTASQDRRMRKYLIQMGIRVVCFIASFFAWNAGAPLWIVGILVIAAAVLPYFAVVGANAGRESSDRVDGMPPELSRLLPATSDSPTETETSTER</sequence>
<protein>
    <submittedName>
        <fullName evidence="3">DUF3099 family protein</fullName>
    </submittedName>
</protein>
<gene>
    <name evidence="3" type="ORF">FB389_0421</name>
</gene>
<dbReference type="EMBL" id="VFNV01000001">
    <property type="protein sequence ID" value="TQK75786.1"/>
    <property type="molecule type" value="Genomic_DNA"/>
</dbReference>
<reference evidence="3 4" key="1">
    <citation type="submission" date="2019-06" db="EMBL/GenBank/DDBJ databases">
        <title>Sequencing the genomes of 1000 actinobacteria strains.</title>
        <authorList>
            <person name="Klenk H.-P."/>
        </authorList>
    </citation>
    <scope>NUCLEOTIDE SEQUENCE [LARGE SCALE GENOMIC DNA]</scope>
    <source>
        <strain evidence="3 4">DSM 10596</strain>
    </source>
</reference>
<dbReference type="InterPro" id="IPR021449">
    <property type="entry name" value="DUF3099"/>
</dbReference>
<feature type="region of interest" description="Disordered" evidence="1">
    <location>
        <begin position="1"/>
        <end position="56"/>
    </location>
</feature>
<dbReference type="Pfam" id="PF11298">
    <property type="entry name" value="DUF3099"/>
    <property type="match status" value="1"/>
</dbReference>
<organism evidence="3 4">
    <name type="scientific">Rarobacter incanus</name>
    <dbReference type="NCBI Taxonomy" id="153494"/>
    <lineage>
        <taxon>Bacteria</taxon>
        <taxon>Bacillati</taxon>
        <taxon>Actinomycetota</taxon>
        <taxon>Actinomycetes</taxon>
        <taxon>Micrococcales</taxon>
        <taxon>Rarobacteraceae</taxon>
        <taxon>Rarobacter</taxon>
    </lineage>
</organism>
<evidence type="ECO:0000313" key="3">
    <source>
        <dbReference type="EMBL" id="TQK75786.1"/>
    </source>
</evidence>
<feature type="compositionally biased region" description="Low complexity" evidence="1">
    <location>
        <begin position="136"/>
        <end position="149"/>
    </location>
</feature>
<comment type="caution">
    <text evidence="3">The sequence shown here is derived from an EMBL/GenBank/DDBJ whole genome shotgun (WGS) entry which is preliminary data.</text>
</comment>
<evidence type="ECO:0000313" key="4">
    <source>
        <dbReference type="Proteomes" id="UP000316181"/>
    </source>
</evidence>
<dbReference type="Proteomes" id="UP000316181">
    <property type="component" value="Unassembled WGS sequence"/>
</dbReference>
<feature type="compositionally biased region" description="Basic and acidic residues" evidence="1">
    <location>
        <begin position="1"/>
        <end position="14"/>
    </location>
</feature>
<feature type="region of interest" description="Disordered" evidence="1">
    <location>
        <begin position="117"/>
        <end position="149"/>
    </location>
</feature>
<accession>A0A542SMC7</accession>
<feature type="transmembrane region" description="Helical" evidence="2">
    <location>
        <begin position="91"/>
        <end position="112"/>
    </location>
</feature>
<dbReference type="AlphaFoldDB" id="A0A542SMC7"/>
<keyword evidence="4" id="KW-1185">Reference proteome</keyword>
<proteinExistence type="predicted"/>
<feature type="transmembrane region" description="Helical" evidence="2">
    <location>
        <begin position="67"/>
        <end position="85"/>
    </location>
</feature>
<keyword evidence="2" id="KW-0472">Membrane</keyword>